<gene>
    <name evidence="2" type="ORF">BIV57_00205</name>
</gene>
<protein>
    <submittedName>
        <fullName evidence="2">Uncharacterized protein</fullName>
    </submittedName>
</protein>
<proteinExistence type="predicted"/>
<feature type="region of interest" description="Disordered" evidence="1">
    <location>
        <begin position="1"/>
        <end position="21"/>
    </location>
</feature>
<sequence length="366" mass="41002">MSDTISRTHTPRTSSATGSPVMLHHQAARIVGPKFFSTAFVAPNIHAGLMEASGLQETLARTLRPFIQFQVEQRRMLDEVSRIAEGPIRDMMNSGIGRQMEDISRTFTSLAPLARYQSDLMRIPRHLQVRNPLAESVRKFSPLLLPSRAFVRTVRQAVDVVFGPVADIVAKMFSGGLRFGCRCYRIACIAYRALNDDPVAVEWLIAEVLNIREPSRDDVSAVALALMELMLADSAVNPFDPDAVRAALRRHMTTASGHFPLHERRAGGLRTLSLDGPGFRIVAGAERTDELGLPWTERFDDDRIRLALECLEPDEFEIARNWAETGERWVNLERTGAWAPGRVERTRRKLPRIGADLLRKITEGQA</sequence>
<dbReference type="EMBL" id="MLCF01000002">
    <property type="protein sequence ID" value="OIV39310.1"/>
    <property type="molecule type" value="Genomic_DNA"/>
</dbReference>
<organism evidence="2 3">
    <name type="scientific">Mangrovactinospora gilvigrisea</name>
    <dbReference type="NCBI Taxonomy" id="1428644"/>
    <lineage>
        <taxon>Bacteria</taxon>
        <taxon>Bacillati</taxon>
        <taxon>Actinomycetota</taxon>
        <taxon>Actinomycetes</taxon>
        <taxon>Kitasatosporales</taxon>
        <taxon>Streptomycetaceae</taxon>
        <taxon>Mangrovactinospora</taxon>
    </lineage>
</organism>
<dbReference type="RefSeq" id="WP_071654509.1">
    <property type="nucleotide sequence ID" value="NZ_MLCF01000002.1"/>
</dbReference>
<comment type="caution">
    <text evidence="2">The sequence shown here is derived from an EMBL/GenBank/DDBJ whole genome shotgun (WGS) entry which is preliminary data.</text>
</comment>
<evidence type="ECO:0000256" key="1">
    <source>
        <dbReference type="SAM" id="MobiDB-lite"/>
    </source>
</evidence>
<name>A0A1J7BKY6_9ACTN</name>
<dbReference type="Proteomes" id="UP000243342">
    <property type="component" value="Unassembled WGS sequence"/>
</dbReference>
<evidence type="ECO:0000313" key="3">
    <source>
        <dbReference type="Proteomes" id="UP000243342"/>
    </source>
</evidence>
<feature type="compositionally biased region" description="Polar residues" evidence="1">
    <location>
        <begin position="1"/>
        <end position="18"/>
    </location>
</feature>
<dbReference type="AlphaFoldDB" id="A0A1J7BKY6"/>
<accession>A0A1J7BKY6</accession>
<keyword evidence="3" id="KW-1185">Reference proteome</keyword>
<evidence type="ECO:0000313" key="2">
    <source>
        <dbReference type="EMBL" id="OIV39310.1"/>
    </source>
</evidence>
<reference evidence="2 3" key="1">
    <citation type="submission" date="2016-10" db="EMBL/GenBank/DDBJ databases">
        <title>Genome sequence of Streptomyces gilvigriseus MUSC 26.</title>
        <authorList>
            <person name="Lee L.-H."/>
            <person name="Ser H.-L."/>
        </authorList>
    </citation>
    <scope>NUCLEOTIDE SEQUENCE [LARGE SCALE GENOMIC DNA]</scope>
    <source>
        <strain evidence="2 3">MUSC 26</strain>
    </source>
</reference>